<dbReference type="SMART" id="SM00320">
    <property type="entry name" value="WD40"/>
    <property type="match status" value="7"/>
</dbReference>
<feature type="compositionally biased region" description="Low complexity" evidence="5">
    <location>
        <begin position="301"/>
        <end position="311"/>
    </location>
</feature>
<dbReference type="EMBL" id="GL377581">
    <property type="protein sequence ID" value="EFJ27915.1"/>
    <property type="molecule type" value="Genomic_DNA"/>
</dbReference>
<dbReference type="SUPFAM" id="SSF50978">
    <property type="entry name" value="WD40 repeat-like"/>
    <property type="match status" value="1"/>
</dbReference>
<feature type="repeat" description="WD" evidence="4">
    <location>
        <begin position="95"/>
        <end position="135"/>
    </location>
</feature>
<dbReference type="STRING" id="88036.D8RJJ2"/>
<comment type="similarity">
    <text evidence="1">Belongs to the WD repeat WDR55 family.</text>
</comment>
<dbReference type="InterPro" id="IPR050505">
    <property type="entry name" value="WDR55/POC1"/>
</dbReference>
<reference evidence="6 7" key="1">
    <citation type="journal article" date="2011" name="Science">
        <title>The Selaginella genome identifies genetic changes associated with the evolution of vascular plants.</title>
        <authorList>
            <person name="Banks J.A."/>
            <person name="Nishiyama T."/>
            <person name="Hasebe M."/>
            <person name="Bowman J.L."/>
            <person name="Gribskov M."/>
            <person name="dePamphilis C."/>
            <person name="Albert V.A."/>
            <person name="Aono N."/>
            <person name="Aoyama T."/>
            <person name="Ambrose B.A."/>
            <person name="Ashton N.W."/>
            <person name="Axtell M.J."/>
            <person name="Barker E."/>
            <person name="Barker M.S."/>
            <person name="Bennetzen J.L."/>
            <person name="Bonawitz N.D."/>
            <person name="Chapple C."/>
            <person name="Cheng C."/>
            <person name="Correa L.G."/>
            <person name="Dacre M."/>
            <person name="DeBarry J."/>
            <person name="Dreyer I."/>
            <person name="Elias M."/>
            <person name="Engstrom E.M."/>
            <person name="Estelle M."/>
            <person name="Feng L."/>
            <person name="Finet C."/>
            <person name="Floyd S.K."/>
            <person name="Frommer W.B."/>
            <person name="Fujita T."/>
            <person name="Gramzow L."/>
            <person name="Gutensohn M."/>
            <person name="Harholt J."/>
            <person name="Hattori M."/>
            <person name="Heyl A."/>
            <person name="Hirai T."/>
            <person name="Hiwatashi Y."/>
            <person name="Ishikawa M."/>
            <person name="Iwata M."/>
            <person name="Karol K.G."/>
            <person name="Koehler B."/>
            <person name="Kolukisaoglu U."/>
            <person name="Kubo M."/>
            <person name="Kurata T."/>
            <person name="Lalonde S."/>
            <person name="Li K."/>
            <person name="Li Y."/>
            <person name="Litt A."/>
            <person name="Lyons E."/>
            <person name="Manning G."/>
            <person name="Maruyama T."/>
            <person name="Michael T.P."/>
            <person name="Mikami K."/>
            <person name="Miyazaki S."/>
            <person name="Morinaga S."/>
            <person name="Murata T."/>
            <person name="Mueller-Roeber B."/>
            <person name="Nelson D.R."/>
            <person name="Obara M."/>
            <person name="Oguri Y."/>
            <person name="Olmstead R.G."/>
            <person name="Onodera N."/>
            <person name="Petersen B.L."/>
            <person name="Pils B."/>
            <person name="Prigge M."/>
            <person name="Rensing S.A."/>
            <person name="Riano-Pachon D.M."/>
            <person name="Roberts A.W."/>
            <person name="Sato Y."/>
            <person name="Scheller H.V."/>
            <person name="Schulz B."/>
            <person name="Schulz C."/>
            <person name="Shakirov E.V."/>
            <person name="Shibagaki N."/>
            <person name="Shinohara N."/>
            <person name="Shippen D.E."/>
            <person name="Soerensen I."/>
            <person name="Sotooka R."/>
            <person name="Sugimoto N."/>
            <person name="Sugita M."/>
            <person name="Sumikawa N."/>
            <person name="Tanurdzic M."/>
            <person name="Theissen G."/>
            <person name="Ulvskov P."/>
            <person name="Wakazuki S."/>
            <person name="Weng J.K."/>
            <person name="Willats W.W."/>
            <person name="Wipf D."/>
            <person name="Wolf P.G."/>
            <person name="Yang L."/>
            <person name="Zimmer A.D."/>
            <person name="Zhu Q."/>
            <person name="Mitros T."/>
            <person name="Hellsten U."/>
            <person name="Loque D."/>
            <person name="Otillar R."/>
            <person name="Salamov A."/>
            <person name="Schmutz J."/>
            <person name="Shapiro H."/>
            <person name="Lindquist E."/>
            <person name="Lucas S."/>
            <person name="Rokhsar D."/>
            <person name="Grigoriev I.V."/>
        </authorList>
    </citation>
    <scope>NUCLEOTIDE SEQUENCE [LARGE SCALE GENOMIC DNA]</scope>
</reference>
<dbReference type="InterPro" id="IPR001680">
    <property type="entry name" value="WD40_rpt"/>
</dbReference>
<dbReference type="PROSITE" id="PS50082">
    <property type="entry name" value="WD_REPEATS_2"/>
    <property type="match status" value="2"/>
</dbReference>
<dbReference type="OrthoDB" id="2288928at2759"/>
<organism evidence="7">
    <name type="scientific">Selaginella moellendorffii</name>
    <name type="common">Spikemoss</name>
    <dbReference type="NCBI Taxonomy" id="88036"/>
    <lineage>
        <taxon>Eukaryota</taxon>
        <taxon>Viridiplantae</taxon>
        <taxon>Streptophyta</taxon>
        <taxon>Embryophyta</taxon>
        <taxon>Tracheophyta</taxon>
        <taxon>Lycopodiopsida</taxon>
        <taxon>Selaginellales</taxon>
        <taxon>Selaginellaceae</taxon>
        <taxon>Selaginella</taxon>
    </lineage>
</organism>
<protein>
    <submittedName>
        <fullName evidence="6">Uncharacterized protein</fullName>
    </submittedName>
</protein>
<feature type="repeat" description="WD" evidence="4">
    <location>
        <begin position="270"/>
        <end position="304"/>
    </location>
</feature>
<keyword evidence="2 4" id="KW-0853">WD repeat</keyword>
<dbReference type="Proteomes" id="UP000001514">
    <property type="component" value="Unassembled WGS sequence"/>
</dbReference>
<dbReference type="AlphaFoldDB" id="D8RJJ2"/>
<dbReference type="Pfam" id="PF24796">
    <property type="entry name" value="WDR55"/>
    <property type="match status" value="1"/>
</dbReference>
<dbReference type="eggNOG" id="KOG2444">
    <property type="taxonomic scope" value="Eukaryota"/>
</dbReference>
<dbReference type="Gramene" id="EFJ27915">
    <property type="protein sequence ID" value="EFJ27915"/>
    <property type="gene ID" value="SELMODRAFT_95344"/>
</dbReference>
<sequence length="339" mass="36749">MEIHFKSVPFDLAFHPSSPLVAAGLVSGRIHLYRYADCAADDPPPPRRLWSCRPHKESCRGLAFVNAGEILLSVSPDRSIDATGVESGQRVSRFPDAHDTAINRIVNLTDTTIATGDDGGTIKIWDTRQSRCVGSIAAHEDFVSDLEFVGEMMELLSVSGDGTLAVSSLRRNKVDFRSEFSEDELLSVVLAKQRTKVVCGSQSGVLLLYSWGEFQDCDDRFVGHPSSVDSMLKLDEATLITGSSDGIIRQVSILPNRITGVIGEHSDFPVERLAFSFDKSVLGSVSHDQVLKLWDMTGNSASSNGGSANASVRNEEEMDRRGKSHVPGGGSSSFFADLI</sequence>
<evidence type="ECO:0000313" key="7">
    <source>
        <dbReference type="Proteomes" id="UP000001514"/>
    </source>
</evidence>
<dbReference type="InterPro" id="IPR015943">
    <property type="entry name" value="WD40/YVTN_repeat-like_dom_sf"/>
</dbReference>
<dbReference type="PANTHER" id="PTHR44019:SF20">
    <property type="entry name" value="WD REPEAT-CONTAINING PROTEIN 55"/>
    <property type="match status" value="1"/>
</dbReference>
<evidence type="ECO:0000256" key="1">
    <source>
        <dbReference type="ARBA" id="ARBA00007625"/>
    </source>
</evidence>
<dbReference type="InParanoid" id="D8RJJ2"/>
<dbReference type="InterPro" id="IPR036322">
    <property type="entry name" value="WD40_repeat_dom_sf"/>
</dbReference>
<dbReference type="OMA" id="QAIHPTE"/>
<gene>
    <name evidence="6" type="ORF">SELMODRAFT_95344</name>
</gene>
<keyword evidence="3" id="KW-0677">Repeat</keyword>
<dbReference type="PANTHER" id="PTHR44019">
    <property type="entry name" value="WD REPEAT-CONTAINING PROTEIN 55"/>
    <property type="match status" value="1"/>
</dbReference>
<name>D8RJJ2_SELML</name>
<evidence type="ECO:0000313" key="6">
    <source>
        <dbReference type="EMBL" id="EFJ27915.1"/>
    </source>
</evidence>
<dbReference type="KEGG" id="smo:SELMODRAFT_95344"/>
<dbReference type="FunCoup" id="D8RJJ2">
    <property type="interactions" value="3529"/>
</dbReference>
<dbReference type="HOGENOM" id="CLU_035848_0_0_1"/>
<dbReference type="Gene3D" id="2.130.10.10">
    <property type="entry name" value="YVTN repeat-like/Quinoprotein amine dehydrogenase"/>
    <property type="match status" value="2"/>
</dbReference>
<accession>D8RJJ2</accession>
<proteinExistence type="inferred from homology"/>
<keyword evidence="7" id="KW-1185">Reference proteome</keyword>
<evidence type="ECO:0000256" key="2">
    <source>
        <dbReference type="ARBA" id="ARBA00022574"/>
    </source>
</evidence>
<feature type="region of interest" description="Disordered" evidence="5">
    <location>
        <begin position="301"/>
        <end position="339"/>
    </location>
</feature>
<evidence type="ECO:0000256" key="3">
    <source>
        <dbReference type="ARBA" id="ARBA00022737"/>
    </source>
</evidence>
<evidence type="ECO:0000256" key="4">
    <source>
        <dbReference type="PROSITE-ProRule" id="PRU00221"/>
    </source>
</evidence>
<evidence type="ECO:0000256" key="5">
    <source>
        <dbReference type="SAM" id="MobiDB-lite"/>
    </source>
</evidence>